<keyword evidence="11 17" id="KW-0472">Membrane</keyword>
<reference evidence="18" key="1">
    <citation type="submission" date="2021-02" db="EMBL/GenBank/DDBJ databases">
        <authorList>
            <person name="Nowell W R."/>
        </authorList>
    </citation>
    <scope>NUCLEOTIDE SEQUENCE</scope>
</reference>
<evidence type="ECO:0000256" key="4">
    <source>
        <dbReference type="ARBA" id="ARBA00022676"/>
    </source>
</evidence>
<comment type="caution">
    <text evidence="18">The sequence shown here is derived from an EMBL/GenBank/DDBJ whole genome shotgun (WGS) entry which is preliminary data.</text>
</comment>
<dbReference type="Pfam" id="PF03071">
    <property type="entry name" value="GNT-I"/>
    <property type="match status" value="1"/>
</dbReference>
<dbReference type="PANTHER" id="PTHR10468:SF0">
    <property type="entry name" value="ALPHA-1,3-MANNOSYL-GLYCOPROTEIN 2-BETA-N-ACETYLGLUCOSAMINYLTRANSFERASE"/>
    <property type="match status" value="1"/>
</dbReference>
<dbReference type="GO" id="GO:0000139">
    <property type="term" value="C:Golgi membrane"/>
    <property type="evidence" value="ECO:0007669"/>
    <property type="project" value="UniProtKB-SubCell"/>
</dbReference>
<dbReference type="Gene3D" id="3.90.550.10">
    <property type="entry name" value="Spore Coat Polysaccharide Biosynthesis Protein SpsA, Chain A"/>
    <property type="match status" value="1"/>
</dbReference>
<dbReference type="GO" id="GO:0030145">
    <property type="term" value="F:manganese ion binding"/>
    <property type="evidence" value="ECO:0007669"/>
    <property type="project" value="UniProtKB-UniRule"/>
</dbReference>
<feature type="non-terminal residue" evidence="18">
    <location>
        <position position="1"/>
    </location>
</feature>
<evidence type="ECO:0000256" key="17">
    <source>
        <dbReference type="RuleBase" id="RU368119"/>
    </source>
</evidence>
<evidence type="ECO:0000256" key="5">
    <source>
        <dbReference type="ARBA" id="ARBA00022679"/>
    </source>
</evidence>
<comment type="cofactor">
    <cofactor evidence="17">
        <name>Mn(2+)</name>
        <dbReference type="ChEBI" id="CHEBI:29035"/>
    </cofactor>
    <text evidence="17">The cofactor is mostly bound to the substrate.</text>
</comment>
<evidence type="ECO:0000256" key="12">
    <source>
        <dbReference type="ARBA" id="ARBA00023211"/>
    </source>
</evidence>
<proteinExistence type="inferred from homology"/>
<evidence type="ECO:0000256" key="11">
    <source>
        <dbReference type="ARBA" id="ARBA00023136"/>
    </source>
</evidence>
<evidence type="ECO:0000256" key="8">
    <source>
        <dbReference type="ARBA" id="ARBA00022968"/>
    </source>
</evidence>
<comment type="function">
    <text evidence="13 17">Initiates complex N-linked carbohydrate formation. Essential for the conversion of high-mannose to hybrid and complex N-glycans.</text>
</comment>
<comment type="pathway">
    <text evidence="2 17">Protein modification; protein glycosylation.</text>
</comment>
<dbReference type="GO" id="GO:0006487">
    <property type="term" value="P:protein N-linked glycosylation"/>
    <property type="evidence" value="ECO:0007669"/>
    <property type="project" value="TreeGrafter"/>
</dbReference>
<evidence type="ECO:0000256" key="7">
    <source>
        <dbReference type="ARBA" id="ARBA00022723"/>
    </source>
</evidence>
<dbReference type="Proteomes" id="UP000681720">
    <property type="component" value="Unassembled WGS sequence"/>
</dbReference>
<comment type="subcellular location">
    <subcellularLocation>
        <location evidence="1 17">Golgi apparatus membrane</location>
        <topology evidence="1 17">Single-pass type II membrane protein</topology>
    </subcellularLocation>
</comment>
<dbReference type="PANTHER" id="PTHR10468">
    <property type="entry name" value="PROTEIN O-LINKED-MANNOSE BETA-1,2-N-ACETYLGLUCOSAMINYLTRANSFERASE 1/ALPHA-1,3-MANNOSYL-GLYCOPROTEIN 2-BETA-N-ACETYLGLUCOSAMINYLTRANSFERASE"/>
    <property type="match status" value="1"/>
</dbReference>
<keyword evidence="9 17" id="KW-1133">Transmembrane helix</keyword>
<keyword evidence="12 17" id="KW-0464">Manganese</keyword>
<evidence type="ECO:0000256" key="9">
    <source>
        <dbReference type="ARBA" id="ARBA00022989"/>
    </source>
</evidence>
<dbReference type="GO" id="GO:0003827">
    <property type="term" value="F:alpha-1,3-mannosylglycoprotein 2-beta-N-acetylglucosaminyltransferase activity"/>
    <property type="evidence" value="ECO:0007669"/>
    <property type="project" value="UniProtKB-UniRule"/>
</dbReference>
<keyword evidence="5" id="KW-0808">Transferase</keyword>
<keyword evidence="8 17" id="KW-0735">Signal-anchor</keyword>
<evidence type="ECO:0000256" key="3">
    <source>
        <dbReference type="ARBA" id="ARBA00006492"/>
    </source>
</evidence>
<comment type="catalytic activity">
    <reaction evidence="16 17">
        <text>N(4)-(alpha-D-Man-(1-&gt;3)-[alpha-D-Man-(1-&gt;3)-[alpha-D-Man-(1-&gt;6)]-alpha-D-Man-(1-&gt;6)]-beta-D-Man-(1-&gt;4)-beta-D-GlcNAc-(1-&gt;4)-beta-D-GlcNAc)-L-asparaginyl-[protein] (N-glucan mannose isomer 5A1,2) + UDP-N-acetyl-alpha-D-glucosamine = N(4)-{beta-D-GlcNAc-(1-&gt;2)-alpha-D-Man-(1-&gt;3)-[alpha-D-Man-(1-&gt;3)-[alpha-D-Man-(1-&gt;6)]-alpha-D-Man-(1-&gt;6)]-beta-D-Man-(1-&gt;4)-beta-D-GlcNAc-(1-&gt;4)-beta-D-GlcNAc}-L-asparaginyl-[protein] + UDP + H(+)</text>
        <dbReference type="Rhea" id="RHEA:11456"/>
        <dbReference type="Rhea" id="RHEA-COMP:14367"/>
        <dbReference type="Rhea" id="RHEA-COMP:14368"/>
        <dbReference type="ChEBI" id="CHEBI:15378"/>
        <dbReference type="ChEBI" id="CHEBI:57705"/>
        <dbReference type="ChEBI" id="CHEBI:58223"/>
        <dbReference type="ChEBI" id="CHEBI:59087"/>
        <dbReference type="ChEBI" id="CHEBI:60625"/>
        <dbReference type="EC" id="2.4.1.101"/>
    </reaction>
</comment>
<evidence type="ECO:0000256" key="6">
    <source>
        <dbReference type="ARBA" id="ARBA00022692"/>
    </source>
</evidence>
<dbReference type="InterPro" id="IPR052261">
    <property type="entry name" value="Glycosyltransferase_13"/>
</dbReference>
<dbReference type="InterPro" id="IPR029044">
    <property type="entry name" value="Nucleotide-diphossugar_trans"/>
</dbReference>
<dbReference type="InterPro" id="IPR004139">
    <property type="entry name" value="Glyco_trans_13"/>
</dbReference>
<keyword evidence="6 17" id="KW-0812">Transmembrane</keyword>
<evidence type="ECO:0000256" key="10">
    <source>
        <dbReference type="ARBA" id="ARBA00023034"/>
    </source>
</evidence>
<keyword evidence="10 17" id="KW-0333">Golgi apparatus</keyword>
<feature type="transmembrane region" description="Helical" evidence="17">
    <location>
        <begin position="9"/>
        <end position="27"/>
    </location>
</feature>
<evidence type="ECO:0000256" key="16">
    <source>
        <dbReference type="ARBA" id="ARBA00049421"/>
    </source>
</evidence>
<protein>
    <recommendedName>
        <fullName evidence="14 17">Alpha-1,3-mannosyl-glycoprotein 2-beta-N-acetylglucosaminyltransferase</fullName>
        <shortName evidence="17">GNT-I</shortName>
        <shortName evidence="17">GlcNAc-T I</shortName>
        <ecNumber evidence="14 17">2.4.1.101</ecNumber>
    </recommendedName>
    <alternativeName>
        <fullName evidence="15 17">N-glycosyl-oligosaccharide-glycoprotein N-acetylglucosaminyltransferase I</fullName>
    </alternativeName>
</protein>
<evidence type="ECO:0000256" key="1">
    <source>
        <dbReference type="ARBA" id="ARBA00004323"/>
    </source>
</evidence>
<name>A0A8S2RSI7_9BILA</name>
<evidence type="ECO:0000313" key="19">
    <source>
        <dbReference type="Proteomes" id="UP000681720"/>
    </source>
</evidence>
<gene>
    <name evidence="18" type="ORF">GIL414_LOCUS20895</name>
</gene>
<accession>A0A8S2RSI7</accession>
<evidence type="ECO:0000313" key="18">
    <source>
        <dbReference type="EMBL" id="CAF4183518.1"/>
    </source>
</evidence>
<sequence length="130" mass="14588">MRLRILRKVVVNASIFFLINIILLLSIKGFHGSTNNSELRSATTTKIIREGQTTNISSLSEPLLTKKDVLLPIVVFGCNRARALQIHIEALLRIRNNSDLNPIIVSLDCHSRETLQVAKSFGDKIKKIIE</sequence>
<evidence type="ECO:0000256" key="15">
    <source>
        <dbReference type="ARBA" id="ARBA00041712"/>
    </source>
</evidence>
<evidence type="ECO:0000256" key="13">
    <source>
        <dbReference type="ARBA" id="ARBA00037706"/>
    </source>
</evidence>
<keyword evidence="4 17" id="KW-0328">Glycosyltransferase</keyword>
<comment type="similarity">
    <text evidence="3 17">Belongs to the glycosyltransferase 13 family.</text>
</comment>
<dbReference type="AlphaFoldDB" id="A0A8S2RSI7"/>
<keyword evidence="7 17" id="KW-0479">Metal-binding</keyword>
<evidence type="ECO:0000256" key="14">
    <source>
        <dbReference type="ARBA" id="ARBA00038949"/>
    </source>
</evidence>
<dbReference type="EMBL" id="CAJOBJ010015742">
    <property type="protein sequence ID" value="CAF4183518.1"/>
    <property type="molecule type" value="Genomic_DNA"/>
</dbReference>
<organism evidence="18 19">
    <name type="scientific">Rotaria magnacalcarata</name>
    <dbReference type="NCBI Taxonomy" id="392030"/>
    <lineage>
        <taxon>Eukaryota</taxon>
        <taxon>Metazoa</taxon>
        <taxon>Spiralia</taxon>
        <taxon>Gnathifera</taxon>
        <taxon>Rotifera</taxon>
        <taxon>Eurotatoria</taxon>
        <taxon>Bdelloidea</taxon>
        <taxon>Philodinida</taxon>
        <taxon>Philodinidae</taxon>
        <taxon>Rotaria</taxon>
    </lineage>
</organism>
<dbReference type="EC" id="2.4.1.101" evidence="14 17"/>
<evidence type="ECO:0000256" key="2">
    <source>
        <dbReference type="ARBA" id="ARBA00004922"/>
    </source>
</evidence>